<dbReference type="AlphaFoldDB" id="A0A8J3IFF3"/>
<feature type="domain" description="ATP-grasp" evidence="2">
    <location>
        <begin position="94"/>
        <end position="290"/>
    </location>
</feature>
<evidence type="ECO:0000313" key="4">
    <source>
        <dbReference type="Proteomes" id="UP000597444"/>
    </source>
</evidence>
<dbReference type="PROSITE" id="PS50975">
    <property type="entry name" value="ATP_GRASP"/>
    <property type="match status" value="1"/>
</dbReference>
<dbReference type="EMBL" id="BNJK01000001">
    <property type="protein sequence ID" value="GHO93476.1"/>
    <property type="molecule type" value="Genomic_DNA"/>
</dbReference>
<evidence type="ECO:0000313" key="3">
    <source>
        <dbReference type="EMBL" id="GHO93476.1"/>
    </source>
</evidence>
<evidence type="ECO:0000259" key="2">
    <source>
        <dbReference type="PROSITE" id="PS50975"/>
    </source>
</evidence>
<keyword evidence="4" id="KW-1185">Reference proteome</keyword>
<dbReference type="SUPFAM" id="SSF56059">
    <property type="entry name" value="Glutathione synthetase ATP-binding domain-like"/>
    <property type="match status" value="1"/>
</dbReference>
<dbReference type="GO" id="GO:0046872">
    <property type="term" value="F:metal ion binding"/>
    <property type="evidence" value="ECO:0007669"/>
    <property type="project" value="InterPro"/>
</dbReference>
<comment type="caution">
    <text evidence="3">The sequence shown here is derived from an EMBL/GenBank/DDBJ whole genome shotgun (WGS) entry which is preliminary data.</text>
</comment>
<reference evidence="3" key="1">
    <citation type="submission" date="2020-10" db="EMBL/GenBank/DDBJ databases">
        <title>Taxonomic study of unclassified bacteria belonging to the class Ktedonobacteria.</title>
        <authorList>
            <person name="Yabe S."/>
            <person name="Wang C.M."/>
            <person name="Zheng Y."/>
            <person name="Sakai Y."/>
            <person name="Cavaletti L."/>
            <person name="Monciardini P."/>
            <person name="Donadio S."/>
        </authorList>
    </citation>
    <scope>NUCLEOTIDE SEQUENCE</scope>
    <source>
        <strain evidence="3">ID150040</strain>
    </source>
</reference>
<sequence length="304" mass="34570">MDVALVTCSEWPKLSHSDSFLLRALVARDIDACAYAWNDPTMDWSRPLVSVIRSPWDYYRWPEAFLEWAQQVSQLHTLWNPSPLLHWCTHKRYLRELEERGVPVIPTLWCEQGSSVDLAQAMRERGWSKVVLKPAVSGNGYGTILINEDAAATEGQLYLDHMLSLQDMLVQPFFSNVLSRGERSIFVIDGKVTHAVVRSPIRGVAQQPGHDATELPENSLVTPLKEEIRLAYKVVDLLPTPTLFARVDLVNDEEGQLHLMEVELVDPRLWLEWVPEAVERFADAIAREVQLARCKQGSMIHVPA</sequence>
<dbReference type="RefSeq" id="WP_220204258.1">
    <property type="nucleotide sequence ID" value="NZ_BNJK01000001.1"/>
</dbReference>
<evidence type="ECO:0000256" key="1">
    <source>
        <dbReference type="PROSITE-ProRule" id="PRU00409"/>
    </source>
</evidence>
<dbReference type="PANTHER" id="PTHR39217">
    <property type="match status" value="1"/>
</dbReference>
<name>A0A8J3IFF3_9CHLR</name>
<dbReference type="PANTHER" id="PTHR39217:SF1">
    <property type="entry name" value="GLUTATHIONE SYNTHETASE"/>
    <property type="match status" value="1"/>
</dbReference>
<dbReference type="GO" id="GO:0005524">
    <property type="term" value="F:ATP binding"/>
    <property type="evidence" value="ECO:0007669"/>
    <property type="project" value="UniProtKB-UniRule"/>
</dbReference>
<proteinExistence type="predicted"/>
<dbReference type="Proteomes" id="UP000597444">
    <property type="component" value="Unassembled WGS sequence"/>
</dbReference>
<keyword evidence="1" id="KW-0067">ATP-binding</keyword>
<organism evidence="3 4">
    <name type="scientific">Reticulibacter mediterranei</name>
    <dbReference type="NCBI Taxonomy" id="2778369"/>
    <lineage>
        <taxon>Bacteria</taxon>
        <taxon>Bacillati</taxon>
        <taxon>Chloroflexota</taxon>
        <taxon>Ktedonobacteria</taxon>
        <taxon>Ktedonobacterales</taxon>
        <taxon>Reticulibacteraceae</taxon>
        <taxon>Reticulibacter</taxon>
    </lineage>
</organism>
<dbReference type="InterPro" id="IPR053191">
    <property type="entry name" value="DcsG_Biosynth_Enzyme"/>
</dbReference>
<accession>A0A8J3IFF3</accession>
<gene>
    <name evidence="3" type="ORF">KSF_035240</name>
</gene>
<dbReference type="InterPro" id="IPR011761">
    <property type="entry name" value="ATP-grasp"/>
</dbReference>
<keyword evidence="1" id="KW-0547">Nucleotide-binding</keyword>
<protein>
    <recommendedName>
        <fullName evidence="2">ATP-grasp domain-containing protein</fullName>
    </recommendedName>
</protein>